<dbReference type="AlphaFoldDB" id="A0A4Y2QLU9"/>
<keyword evidence="2" id="KW-1185">Reference proteome</keyword>
<organism evidence="1 2">
    <name type="scientific">Araneus ventricosus</name>
    <name type="common">Orbweaver spider</name>
    <name type="synonym">Epeira ventricosa</name>
    <dbReference type="NCBI Taxonomy" id="182803"/>
    <lineage>
        <taxon>Eukaryota</taxon>
        <taxon>Metazoa</taxon>
        <taxon>Ecdysozoa</taxon>
        <taxon>Arthropoda</taxon>
        <taxon>Chelicerata</taxon>
        <taxon>Arachnida</taxon>
        <taxon>Araneae</taxon>
        <taxon>Araneomorphae</taxon>
        <taxon>Entelegynae</taxon>
        <taxon>Araneoidea</taxon>
        <taxon>Araneidae</taxon>
        <taxon>Araneus</taxon>
    </lineage>
</organism>
<protein>
    <submittedName>
        <fullName evidence="1">Uncharacterized protein</fullName>
    </submittedName>
</protein>
<evidence type="ECO:0000313" key="1">
    <source>
        <dbReference type="EMBL" id="GBN64258.1"/>
    </source>
</evidence>
<evidence type="ECO:0000313" key="2">
    <source>
        <dbReference type="Proteomes" id="UP000499080"/>
    </source>
</evidence>
<dbReference type="Proteomes" id="UP000499080">
    <property type="component" value="Unassembled WGS sequence"/>
</dbReference>
<comment type="caution">
    <text evidence="1">The sequence shown here is derived from an EMBL/GenBank/DDBJ whole genome shotgun (WGS) entry which is preliminary data.</text>
</comment>
<reference evidence="1 2" key="1">
    <citation type="journal article" date="2019" name="Sci. Rep.">
        <title>Orb-weaving spider Araneus ventricosus genome elucidates the spidroin gene catalogue.</title>
        <authorList>
            <person name="Kono N."/>
            <person name="Nakamura H."/>
            <person name="Ohtoshi R."/>
            <person name="Moran D.A.P."/>
            <person name="Shinohara A."/>
            <person name="Yoshida Y."/>
            <person name="Fujiwara M."/>
            <person name="Mori M."/>
            <person name="Tomita M."/>
            <person name="Arakawa K."/>
        </authorList>
    </citation>
    <scope>NUCLEOTIDE SEQUENCE [LARGE SCALE GENOMIC DNA]</scope>
</reference>
<gene>
    <name evidence="1" type="ORF">AVEN_68636_1</name>
</gene>
<proteinExistence type="predicted"/>
<name>A0A4Y2QLU9_ARAVE</name>
<dbReference type="EMBL" id="BGPR01014222">
    <property type="protein sequence ID" value="GBN64258.1"/>
    <property type="molecule type" value="Genomic_DNA"/>
</dbReference>
<sequence>MPVISKPLVALPTVADLFQHRRLKTLPDTESICAQHAAQPKIKIQMNEEMHPDCMTEVMSLPWKAEM</sequence>
<accession>A0A4Y2QLU9</accession>